<dbReference type="Pfam" id="PF00581">
    <property type="entry name" value="Rhodanese"/>
    <property type="match status" value="1"/>
</dbReference>
<dbReference type="PANTHER" id="PTHR44086">
    <property type="entry name" value="THIOSULFATE SULFURTRANSFERASE RDL2, MITOCHONDRIAL-RELATED"/>
    <property type="match status" value="1"/>
</dbReference>
<dbReference type="InterPro" id="IPR036873">
    <property type="entry name" value="Rhodanese-like_dom_sf"/>
</dbReference>
<dbReference type="GO" id="GO:0004792">
    <property type="term" value="F:thiosulfate-cyanide sulfurtransferase activity"/>
    <property type="evidence" value="ECO:0007669"/>
    <property type="project" value="TreeGrafter"/>
</dbReference>
<dbReference type="SMART" id="SM00450">
    <property type="entry name" value="RHOD"/>
    <property type="match status" value="1"/>
</dbReference>
<feature type="domain" description="Rhodanese" evidence="1">
    <location>
        <begin position="1"/>
        <end position="44"/>
    </location>
</feature>
<dbReference type="PROSITE" id="PS50206">
    <property type="entry name" value="RHODANESE_3"/>
    <property type="match status" value="2"/>
</dbReference>
<dbReference type="InterPro" id="IPR001763">
    <property type="entry name" value="Rhodanese-like_dom"/>
</dbReference>
<evidence type="ECO:0000313" key="2">
    <source>
        <dbReference type="EMBL" id="ETW94108.1"/>
    </source>
</evidence>
<gene>
    <name evidence="2" type="ORF">ETSY2_50310</name>
</gene>
<dbReference type="EMBL" id="AZHX01002523">
    <property type="protein sequence ID" value="ETW94108.1"/>
    <property type="molecule type" value="Genomic_DNA"/>
</dbReference>
<evidence type="ECO:0000313" key="3">
    <source>
        <dbReference type="Proteomes" id="UP000019140"/>
    </source>
</evidence>
<dbReference type="SUPFAM" id="SSF52821">
    <property type="entry name" value="Rhodanese/Cell cycle control phosphatase"/>
    <property type="match status" value="2"/>
</dbReference>
<dbReference type="HOGENOM" id="CLU_1247620_0_0_7"/>
<organism evidence="2 3">
    <name type="scientific">Candidatus Entotheonella gemina</name>
    <dbReference type="NCBI Taxonomy" id="1429439"/>
    <lineage>
        <taxon>Bacteria</taxon>
        <taxon>Pseudomonadati</taxon>
        <taxon>Nitrospinota/Tectimicrobiota group</taxon>
        <taxon>Candidatus Tectimicrobiota</taxon>
        <taxon>Candidatus Entotheonellia</taxon>
        <taxon>Candidatus Entotheonellales</taxon>
        <taxon>Candidatus Entotheonellaceae</taxon>
        <taxon>Candidatus Entotheonella</taxon>
    </lineage>
</organism>
<accession>W4L7Q5</accession>
<protein>
    <recommendedName>
        <fullName evidence="1">Rhodanese domain-containing protein</fullName>
    </recommendedName>
</protein>
<sequence>VFCCDDRVRATVTASWYRQMGFPNIYAVEGGTGAWAASGQALEQSSASEAEGGYDEGLLGGPYGYQEARAQVERLTPEALSQRLDSPSAPVVIFVDTSRDFSSGHVPGARWVPRGWLEAQISDVVADTATPVVVTCADGLNSTLAGATLKKLGYQHVAVLDQGMRAWRQAGLLIEQGLSGVMSPPVDVLYMGTDRHWGDAMHYLRWEEELGHKYEPLQSSNP</sequence>
<evidence type="ECO:0000259" key="1">
    <source>
        <dbReference type="PROSITE" id="PS50206"/>
    </source>
</evidence>
<dbReference type="AlphaFoldDB" id="W4L7Q5"/>
<dbReference type="PANTHER" id="PTHR44086:SF13">
    <property type="entry name" value="THIOSULFATE SULFURTRANSFERASE PSPE"/>
    <property type="match status" value="1"/>
</dbReference>
<feature type="domain" description="Rhodanese" evidence="1">
    <location>
        <begin position="86"/>
        <end position="176"/>
    </location>
</feature>
<name>W4L7Q5_9BACT</name>
<keyword evidence="3" id="KW-1185">Reference proteome</keyword>
<proteinExistence type="predicted"/>
<dbReference type="Proteomes" id="UP000019140">
    <property type="component" value="Unassembled WGS sequence"/>
</dbReference>
<dbReference type="Gene3D" id="3.40.250.10">
    <property type="entry name" value="Rhodanese-like domain"/>
    <property type="match status" value="2"/>
</dbReference>
<reference evidence="2 3" key="1">
    <citation type="journal article" date="2014" name="Nature">
        <title>An environmental bacterial taxon with a large and distinct metabolic repertoire.</title>
        <authorList>
            <person name="Wilson M.C."/>
            <person name="Mori T."/>
            <person name="Ruckert C."/>
            <person name="Uria A.R."/>
            <person name="Helf M.J."/>
            <person name="Takada K."/>
            <person name="Gernert C."/>
            <person name="Steffens U.A."/>
            <person name="Heycke N."/>
            <person name="Schmitt S."/>
            <person name="Rinke C."/>
            <person name="Helfrich E.J."/>
            <person name="Brachmann A.O."/>
            <person name="Gurgui C."/>
            <person name="Wakimoto T."/>
            <person name="Kracht M."/>
            <person name="Crusemann M."/>
            <person name="Hentschel U."/>
            <person name="Abe I."/>
            <person name="Matsunaga S."/>
            <person name="Kalinowski J."/>
            <person name="Takeyama H."/>
            <person name="Piel J."/>
        </authorList>
    </citation>
    <scope>NUCLEOTIDE SEQUENCE [LARGE SCALE GENOMIC DNA]</scope>
    <source>
        <strain evidence="3">TSY2</strain>
    </source>
</reference>
<feature type="non-terminal residue" evidence="2">
    <location>
        <position position="1"/>
    </location>
</feature>
<comment type="caution">
    <text evidence="2">The sequence shown here is derived from an EMBL/GenBank/DDBJ whole genome shotgun (WGS) entry which is preliminary data.</text>
</comment>